<reference evidence="11" key="1">
    <citation type="submission" date="2013-03" db="EMBL/GenBank/DDBJ databases">
        <authorList>
            <person name="Jeffery W."/>
            <person name="Warren W."/>
            <person name="Wilson R.K."/>
        </authorList>
    </citation>
    <scope>NUCLEOTIDE SEQUENCE</scope>
    <source>
        <strain evidence="11">female</strain>
    </source>
</reference>
<dbReference type="PANTHER" id="PTHR18034:SF3">
    <property type="entry name" value="PRE-MRNA-SPLICING FACTOR CWC22 HOMOLOG"/>
    <property type="match status" value="1"/>
</dbReference>
<feature type="compositionally biased region" description="Basic and acidic residues" evidence="8">
    <location>
        <begin position="776"/>
        <end position="821"/>
    </location>
</feature>
<dbReference type="GO" id="GO:0000398">
    <property type="term" value="P:mRNA splicing, via spliceosome"/>
    <property type="evidence" value="ECO:0007669"/>
    <property type="project" value="TreeGrafter"/>
</dbReference>
<evidence type="ECO:0000256" key="5">
    <source>
        <dbReference type="ARBA" id="ARBA00023242"/>
    </source>
</evidence>
<reference evidence="11" key="2">
    <citation type="journal article" date="2014" name="Nat. Commun.">
        <title>The cavefish genome reveals candidate genes for eye loss.</title>
        <authorList>
            <person name="McGaugh S.E."/>
            <person name="Gross J.B."/>
            <person name="Aken B."/>
            <person name="Blin M."/>
            <person name="Borowsky R."/>
            <person name="Chalopin D."/>
            <person name="Hinaux H."/>
            <person name="Jeffery W.R."/>
            <person name="Keene A."/>
            <person name="Ma L."/>
            <person name="Minx P."/>
            <person name="Murphy D."/>
            <person name="O'Quin K.E."/>
            <person name="Retaux S."/>
            <person name="Rohner N."/>
            <person name="Searle S.M."/>
            <person name="Stahl B.A."/>
            <person name="Tabin C."/>
            <person name="Volff J.N."/>
            <person name="Yoshizawa M."/>
            <person name="Warren W.C."/>
        </authorList>
    </citation>
    <scope>NUCLEOTIDE SEQUENCE [LARGE SCALE GENOMIC DNA]</scope>
    <source>
        <strain evidence="11">female</strain>
    </source>
</reference>
<reference evidence="10" key="4">
    <citation type="submission" date="2025-09" db="UniProtKB">
        <authorList>
            <consortium name="Ensembl"/>
        </authorList>
    </citation>
    <scope>IDENTIFICATION</scope>
</reference>
<evidence type="ECO:0000313" key="10">
    <source>
        <dbReference type="Ensembl" id="ENSAMXP00000015395.2"/>
    </source>
</evidence>
<feature type="compositionally biased region" description="Basic and acidic residues" evidence="8">
    <location>
        <begin position="653"/>
        <end position="668"/>
    </location>
</feature>
<dbReference type="InterPro" id="IPR003891">
    <property type="entry name" value="Initiation_fac_eIF4g_MI"/>
</dbReference>
<protein>
    <recommendedName>
        <fullName evidence="6">Pre-mRNA-splicing factor CWC22 homolog</fullName>
    </recommendedName>
    <alternativeName>
        <fullName evidence="7">Nucampholin homolog</fullName>
    </alternativeName>
</protein>
<keyword evidence="4" id="KW-0508">mRNA splicing</keyword>
<evidence type="ECO:0000256" key="2">
    <source>
        <dbReference type="ARBA" id="ARBA00006856"/>
    </source>
</evidence>
<dbReference type="SMART" id="SM00544">
    <property type="entry name" value="MA3"/>
    <property type="match status" value="1"/>
</dbReference>
<evidence type="ECO:0000259" key="9">
    <source>
        <dbReference type="PROSITE" id="PS51366"/>
    </source>
</evidence>
<dbReference type="PROSITE" id="PS51366">
    <property type="entry name" value="MI"/>
    <property type="match status" value="1"/>
</dbReference>
<dbReference type="Proteomes" id="UP000018467">
    <property type="component" value="Unassembled WGS sequence"/>
</dbReference>
<dbReference type="Pfam" id="PF02854">
    <property type="entry name" value="MIF4G"/>
    <property type="match status" value="1"/>
</dbReference>
<organism evidence="10 11">
    <name type="scientific">Astyanax mexicanus</name>
    <name type="common">Blind cave fish</name>
    <name type="synonym">Astyanax fasciatus mexicanus</name>
    <dbReference type="NCBI Taxonomy" id="7994"/>
    <lineage>
        <taxon>Eukaryota</taxon>
        <taxon>Metazoa</taxon>
        <taxon>Chordata</taxon>
        <taxon>Craniata</taxon>
        <taxon>Vertebrata</taxon>
        <taxon>Euteleostomi</taxon>
        <taxon>Actinopterygii</taxon>
        <taxon>Neopterygii</taxon>
        <taxon>Teleostei</taxon>
        <taxon>Ostariophysi</taxon>
        <taxon>Characiformes</taxon>
        <taxon>Characoidei</taxon>
        <taxon>Acestrorhamphidae</taxon>
        <taxon>Acestrorhamphinae</taxon>
        <taxon>Astyanax</taxon>
    </lineage>
</organism>
<dbReference type="InParanoid" id="W5L6D3"/>
<feature type="compositionally biased region" description="Basic and acidic residues" evidence="8">
    <location>
        <begin position="65"/>
        <end position="95"/>
    </location>
</feature>
<dbReference type="AlphaFoldDB" id="W5L6D3"/>
<evidence type="ECO:0000313" key="11">
    <source>
        <dbReference type="Proteomes" id="UP000018467"/>
    </source>
</evidence>
<dbReference type="Gene3D" id="1.25.40.180">
    <property type="match status" value="1"/>
</dbReference>
<evidence type="ECO:0000256" key="6">
    <source>
        <dbReference type="ARBA" id="ARBA00040488"/>
    </source>
</evidence>
<dbReference type="FunCoup" id="W5L6D3">
    <property type="interactions" value="1667"/>
</dbReference>
<sequence>REESPEKTSRPASGAESGGSNSDSSEEDSDDGAKRRMRSSVAHIRVCRSSKYQRTSSQGRRRKWERQSRDRDRGRDRGERRYSRERDERRSDRDRLRRGRTSPPTQTEPPAEEPPLKRRKEELDPILTRTGGAYIPPAKLRMMQAQITDKSSLAYQRMSWEALKKSINGLINKVNVSNIANIIQELLQENIVRGRGLLARSVLQAQSASPIFTHVYGAVVAIINSKFPQIGELILKRLILNFRKGYRRNDKQQCLTASKFVAHLINQNVAHEVLCLEMLTLLLERPTDDSVEVSISFLKECGLKLTEISPRGINGTPHPPTSVLSPQILDEGSSDSGEDDDDAEGSDEEEKEEGEGGEAGEEEKVTIFDQTEVNLVAFRRTIYLAIQSSLDFEECAHKLIKMDFPDSQTKELCNMILDCCAQQRTYEKFFGLLAGRFCLLKKEYMESFEAIFQEQYETIHRLETNKLRNVARMFAHLLYTDSVPWSVLECIKMSEETTTSSSRIFVKILFQELCAYMGLPRLNERLKDMTLQPFFEGLFPRDNPRNTRFAINFFTSIGLGGLTDELREHLKNAPKMIMTQKQDVESSDDSSSSSSSSSDSSSDSDSSDSESDSDSSSDSNDSSSSGSPNPKERRRSSSPSPVGRNKRVGSPNPKERRNASPSPVERRRGGSPNPRERRRSSSPSPIGRNKRIGSPNPRERRNASPSPVGRRRSRSPSPKERGRKDSPNPRERQEPERGGYKDQQHQRHEDEDSRRGSKNSSQAERERERRRRSRERSKSRERSRKETDSRDSYRNGVEREDKENRYRESRRREENSPRRRR</sequence>
<evidence type="ECO:0000256" key="8">
    <source>
        <dbReference type="SAM" id="MobiDB-lite"/>
    </source>
</evidence>
<dbReference type="Pfam" id="PF02847">
    <property type="entry name" value="MA3"/>
    <property type="match status" value="1"/>
</dbReference>
<keyword evidence="11" id="KW-1185">Reference proteome</keyword>
<feature type="compositionally biased region" description="Basic and acidic residues" evidence="8">
    <location>
        <begin position="114"/>
        <end position="123"/>
    </location>
</feature>
<evidence type="ECO:0000256" key="3">
    <source>
        <dbReference type="ARBA" id="ARBA00022664"/>
    </source>
</evidence>
<feature type="region of interest" description="Disordered" evidence="8">
    <location>
        <begin position="1"/>
        <end position="128"/>
    </location>
</feature>
<dbReference type="HOGENOM" id="CLU_006308_1_0_1"/>
<dbReference type="InterPro" id="IPR016024">
    <property type="entry name" value="ARM-type_fold"/>
</dbReference>
<dbReference type="GO" id="GO:0003700">
    <property type="term" value="F:DNA-binding transcription factor activity"/>
    <property type="evidence" value="ECO:0007669"/>
    <property type="project" value="InterPro"/>
</dbReference>
<comment type="subcellular location">
    <subcellularLocation>
        <location evidence="1">Nucleus</location>
    </subcellularLocation>
</comment>
<dbReference type="SUPFAM" id="SSF48371">
    <property type="entry name" value="ARM repeat"/>
    <property type="match status" value="1"/>
</dbReference>
<dbReference type="Ensembl" id="ENSAMXT00000015395.2">
    <property type="protein sequence ID" value="ENSAMXP00000015395.2"/>
    <property type="gene ID" value="ENSAMXG00000014957.2"/>
</dbReference>
<feature type="region of interest" description="Disordered" evidence="8">
    <location>
        <begin position="579"/>
        <end position="821"/>
    </location>
</feature>
<dbReference type="GeneTree" id="ENSGT00940000153458"/>
<comment type="similarity">
    <text evidence="2">Belongs to the CWC22 family.</text>
</comment>
<feature type="compositionally biased region" description="Basic and acidic residues" evidence="8">
    <location>
        <begin position="717"/>
        <end position="755"/>
    </location>
</feature>
<dbReference type="InterPro" id="IPR004827">
    <property type="entry name" value="bZIP"/>
</dbReference>
<feature type="compositionally biased region" description="Acidic residues" evidence="8">
    <location>
        <begin position="605"/>
        <end position="615"/>
    </location>
</feature>
<dbReference type="InterPro" id="IPR050781">
    <property type="entry name" value="CWC22_splicing_factor"/>
</dbReference>
<dbReference type="PROSITE" id="PS00036">
    <property type="entry name" value="BZIP_BASIC"/>
    <property type="match status" value="1"/>
</dbReference>
<dbReference type="InterPro" id="IPR003890">
    <property type="entry name" value="MIF4G-like_typ-3"/>
</dbReference>
<evidence type="ECO:0000256" key="1">
    <source>
        <dbReference type="ARBA" id="ARBA00004123"/>
    </source>
</evidence>
<proteinExistence type="inferred from homology"/>
<dbReference type="Bgee" id="ENSAMXG00000014957">
    <property type="expression patterns" value="Expressed in testis and 14 other cell types or tissues"/>
</dbReference>
<keyword evidence="3" id="KW-0507">mRNA processing</keyword>
<reference evidence="10" key="3">
    <citation type="submission" date="2025-08" db="UniProtKB">
        <authorList>
            <consortium name="Ensembl"/>
        </authorList>
    </citation>
    <scope>IDENTIFICATION</scope>
</reference>
<evidence type="ECO:0000256" key="4">
    <source>
        <dbReference type="ARBA" id="ARBA00023187"/>
    </source>
</evidence>
<accession>W5L6D3</accession>
<feature type="region of interest" description="Disordered" evidence="8">
    <location>
        <begin position="310"/>
        <end position="364"/>
    </location>
</feature>
<dbReference type="SMART" id="SM00543">
    <property type="entry name" value="MIF4G"/>
    <property type="match status" value="1"/>
</dbReference>
<feature type="compositionally biased region" description="Low complexity" evidence="8">
    <location>
        <begin position="589"/>
        <end position="604"/>
    </location>
</feature>
<feature type="compositionally biased region" description="Low complexity" evidence="8">
    <location>
        <begin position="12"/>
        <end position="23"/>
    </location>
</feature>
<dbReference type="GO" id="GO:0071013">
    <property type="term" value="C:catalytic step 2 spliceosome"/>
    <property type="evidence" value="ECO:0007669"/>
    <property type="project" value="TreeGrafter"/>
</dbReference>
<dbReference type="STRING" id="7994.ENSAMXP00000015395"/>
<dbReference type="PANTHER" id="PTHR18034">
    <property type="entry name" value="CELL CYCLE CONTROL PROTEIN CWF22-RELATED"/>
    <property type="match status" value="1"/>
</dbReference>
<feature type="compositionally biased region" description="Low complexity" evidence="8">
    <location>
        <begin position="616"/>
        <end position="629"/>
    </location>
</feature>
<dbReference type="GO" id="GO:0003723">
    <property type="term" value="F:RNA binding"/>
    <property type="evidence" value="ECO:0007669"/>
    <property type="project" value="InterPro"/>
</dbReference>
<dbReference type="eggNOG" id="KOG2140">
    <property type="taxonomic scope" value="Eukaryota"/>
</dbReference>
<feature type="compositionally biased region" description="Acidic residues" evidence="8">
    <location>
        <begin position="332"/>
        <end position="361"/>
    </location>
</feature>
<feature type="domain" description="MI" evidence="9">
    <location>
        <begin position="377"/>
        <end position="493"/>
    </location>
</feature>
<evidence type="ECO:0000256" key="7">
    <source>
        <dbReference type="ARBA" id="ARBA00042174"/>
    </source>
</evidence>
<keyword evidence="5" id="KW-0539">Nucleus</keyword>
<name>W5L6D3_ASTMX</name>